<feature type="domain" description="Major facilitator superfamily (MFS) profile" evidence="8">
    <location>
        <begin position="222"/>
        <end position="404"/>
    </location>
</feature>
<dbReference type="EMBL" id="BIFQ01000001">
    <property type="protein sequence ID" value="GCE04800.1"/>
    <property type="molecule type" value="Genomic_DNA"/>
</dbReference>
<feature type="transmembrane region" description="Helical" evidence="7">
    <location>
        <begin position="312"/>
        <end position="335"/>
    </location>
</feature>
<comment type="caution">
    <text evidence="9">The sequence shown here is derived from an EMBL/GenBank/DDBJ whole genome shotgun (WGS) entry which is preliminary data.</text>
</comment>
<feature type="transmembrane region" description="Helical" evidence="7">
    <location>
        <begin position="256"/>
        <end position="277"/>
    </location>
</feature>
<keyword evidence="5 7" id="KW-1133">Transmembrane helix</keyword>
<dbReference type="Pfam" id="PF07690">
    <property type="entry name" value="MFS_1"/>
    <property type="match status" value="1"/>
</dbReference>
<evidence type="ECO:0000256" key="3">
    <source>
        <dbReference type="ARBA" id="ARBA00022475"/>
    </source>
</evidence>
<comment type="subcellular location">
    <subcellularLocation>
        <location evidence="1">Cell membrane</location>
        <topology evidence="1">Multi-pass membrane protein</topology>
    </subcellularLocation>
</comment>
<feature type="transmembrane region" description="Helical" evidence="7">
    <location>
        <begin position="12"/>
        <end position="36"/>
    </location>
</feature>
<sequence>MLAILRQRNFALLWSGAFISMLGDWVLLIALPLFVYQRTGSAMATGAIVIVESVPGLLLSSIGGVFADRWDRRRIMILTDFLRALNLLQLLLLPLTNWFWLVYTAAAIESVLSQFFNPASGALIPHVVSEDQLAAANGMNAFSGQITRLLGPTLAGTLFTLKGIQSVIIADCLSYVLSGIMSLLVTLPPEKTRAALQATMPSSKALWQEWKQGLALIPRDHMLYIAFIMVAAAVLGDGIIRAISTPFLSQVAAGNALVFSWIVTAQGGGAVAGSLVIGRLNKLLHPFLLCGLSAVIISILGSIEALFFSLPVVFACTFLLGAPIMFFFVGSYTVIQQRASDEARGRILGAYSAVSACCSLAGLIISTLLTALLGVRILFALGQVGYLVGGLLALFFLRKGNIKR</sequence>
<dbReference type="Gene3D" id="1.20.1250.20">
    <property type="entry name" value="MFS general substrate transporter like domains"/>
    <property type="match status" value="2"/>
</dbReference>
<dbReference type="SUPFAM" id="SSF103473">
    <property type="entry name" value="MFS general substrate transporter"/>
    <property type="match status" value="1"/>
</dbReference>
<dbReference type="PANTHER" id="PTHR43266:SF2">
    <property type="entry name" value="MAJOR FACILITATOR SUPERFAMILY (MFS) PROFILE DOMAIN-CONTAINING PROTEIN"/>
    <property type="match status" value="1"/>
</dbReference>
<keyword evidence="4 7" id="KW-0812">Transmembrane</keyword>
<feature type="transmembrane region" description="Helical" evidence="7">
    <location>
        <begin position="164"/>
        <end position="187"/>
    </location>
</feature>
<organism evidence="9 10">
    <name type="scientific">Dictyobacter aurantiacus</name>
    <dbReference type="NCBI Taxonomy" id="1936993"/>
    <lineage>
        <taxon>Bacteria</taxon>
        <taxon>Bacillati</taxon>
        <taxon>Chloroflexota</taxon>
        <taxon>Ktedonobacteria</taxon>
        <taxon>Ktedonobacterales</taxon>
        <taxon>Dictyobacteraceae</taxon>
        <taxon>Dictyobacter</taxon>
    </lineage>
</organism>
<evidence type="ECO:0000256" key="1">
    <source>
        <dbReference type="ARBA" id="ARBA00004651"/>
    </source>
</evidence>
<evidence type="ECO:0000313" key="9">
    <source>
        <dbReference type="EMBL" id="GCE04800.1"/>
    </source>
</evidence>
<evidence type="ECO:0000256" key="7">
    <source>
        <dbReference type="SAM" id="Phobius"/>
    </source>
</evidence>
<evidence type="ECO:0000256" key="5">
    <source>
        <dbReference type="ARBA" id="ARBA00022989"/>
    </source>
</evidence>
<feature type="transmembrane region" description="Helical" evidence="7">
    <location>
        <begin position="222"/>
        <end position="244"/>
    </location>
</feature>
<feature type="transmembrane region" description="Helical" evidence="7">
    <location>
        <begin position="347"/>
        <end position="371"/>
    </location>
</feature>
<keyword evidence="2" id="KW-0813">Transport</keyword>
<dbReference type="CDD" id="cd06173">
    <property type="entry name" value="MFS_MefA_like"/>
    <property type="match status" value="1"/>
</dbReference>
<feature type="transmembrane region" description="Helical" evidence="7">
    <location>
        <begin position="284"/>
        <end position="306"/>
    </location>
</feature>
<dbReference type="GO" id="GO:0005886">
    <property type="term" value="C:plasma membrane"/>
    <property type="evidence" value="ECO:0007669"/>
    <property type="project" value="UniProtKB-SubCell"/>
</dbReference>
<evidence type="ECO:0000313" key="10">
    <source>
        <dbReference type="Proteomes" id="UP000287224"/>
    </source>
</evidence>
<dbReference type="InterPro" id="IPR036259">
    <property type="entry name" value="MFS_trans_sf"/>
</dbReference>
<dbReference type="PANTHER" id="PTHR43266">
    <property type="entry name" value="MACROLIDE-EFFLUX PROTEIN"/>
    <property type="match status" value="1"/>
</dbReference>
<dbReference type="InterPro" id="IPR011701">
    <property type="entry name" value="MFS"/>
</dbReference>
<dbReference type="GO" id="GO:0022857">
    <property type="term" value="F:transmembrane transporter activity"/>
    <property type="evidence" value="ECO:0007669"/>
    <property type="project" value="InterPro"/>
</dbReference>
<name>A0A401ZD35_9CHLR</name>
<feature type="transmembrane region" description="Helical" evidence="7">
    <location>
        <begin position="42"/>
        <end position="66"/>
    </location>
</feature>
<keyword evidence="10" id="KW-1185">Reference proteome</keyword>
<reference evidence="10" key="1">
    <citation type="submission" date="2018-12" db="EMBL/GenBank/DDBJ databases">
        <title>Tengunoibacter tsumagoiensis gen. nov., sp. nov., Dictyobacter kobayashii sp. nov., D. alpinus sp. nov., and D. joshuensis sp. nov. and description of Dictyobacteraceae fam. nov. within the order Ktedonobacterales isolated from Tengu-no-mugimeshi.</title>
        <authorList>
            <person name="Wang C.M."/>
            <person name="Zheng Y."/>
            <person name="Sakai Y."/>
            <person name="Toyoda A."/>
            <person name="Minakuchi Y."/>
            <person name="Abe K."/>
            <person name="Yokota A."/>
            <person name="Yabe S."/>
        </authorList>
    </citation>
    <scope>NUCLEOTIDE SEQUENCE [LARGE SCALE GENOMIC DNA]</scope>
    <source>
        <strain evidence="10">S-27</strain>
    </source>
</reference>
<dbReference type="RefSeq" id="WP_126595913.1">
    <property type="nucleotide sequence ID" value="NZ_BIFQ01000001.1"/>
</dbReference>
<feature type="transmembrane region" description="Helical" evidence="7">
    <location>
        <begin position="377"/>
        <end position="397"/>
    </location>
</feature>
<dbReference type="PROSITE" id="PS50850">
    <property type="entry name" value="MFS"/>
    <property type="match status" value="2"/>
</dbReference>
<evidence type="ECO:0000256" key="6">
    <source>
        <dbReference type="ARBA" id="ARBA00023136"/>
    </source>
</evidence>
<keyword evidence="6 7" id="KW-0472">Membrane</keyword>
<gene>
    <name evidence="9" type="ORF">KDAU_21290</name>
</gene>
<feature type="transmembrane region" description="Helical" evidence="7">
    <location>
        <begin position="87"/>
        <end position="108"/>
    </location>
</feature>
<evidence type="ECO:0000256" key="2">
    <source>
        <dbReference type="ARBA" id="ARBA00022448"/>
    </source>
</evidence>
<dbReference type="Proteomes" id="UP000287224">
    <property type="component" value="Unassembled WGS sequence"/>
</dbReference>
<dbReference type="InterPro" id="IPR020846">
    <property type="entry name" value="MFS_dom"/>
</dbReference>
<protein>
    <submittedName>
        <fullName evidence="9">MFS transporter</fullName>
    </submittedName>
</protein>
<dbReference type="AlphaFoldDB" id="A0A401ZD35"/>
<evidence type="ECO:0000256" key="4">
    <source>
        <dbReference type="ARBA" id="ARBA00022692"/>
    </source>
</evidence>
<proteinExistence type="predicted"/>
<feature type="domain" description="Major facilitator superfamily (MFS) profile" evidence="8">
    <location>
        <begin position="1"/>
        <end position="191"/>
    </location>
</feature>
<keyword evidence="3" id="KW-1003">Cell membrane</keyword>
<accession>A0A401ZD35</accession>
<dbReference type="OrthoDB" id="9774907at2"/>
<evidence type="ECO:0000259" key="8">
    <source>
        <dbReference type="PROSITE" id="PS50850"/>
    </source>
</evidence>